<proteinExistence type="predicted"/>
<evidence type="ECO:0000313" key="2">
    <source>
        <dbReference type="EMBL" id="CRL19883.1"/>
    </source>
</evidence>
<organism evidence="2 3">
    <name type="scientific">Penicillium camemberti (strain FM 013)</name>
    <dbReference type="NCBI Taxonomy" id="1429867"/>
    <lineage>
        <taxon>Eukaryota</taxon>
        <taxon>Fungi</taxon>
        <taxon>Dikarya</taxon>
        <taxon>Ascomycota</taxon>
        <taxon>Pezizomycotina</taxon>
        <taxon>Eurotiomycetes</taxon>
        <taxon>Eurotiomycetidae</taxon>
        <taxon>Eurotiales</taxon>
        <taxon>Aspergillaceae</taxon>
        <taxon>Penicillium</taxon>
    </lineage>
</organism>
<name>A0A0G4P0S7_PENC3</name>
<gene>
    <name evidence="2" type="ORF">PCAMFM013_S003g000675</name>
</gene>
<evidence type="ECO:0000256" key="1">
    <source>
        <dbReference type="SAM" id="MobiDB-lite"/>
    </source>
</evidence>
<reference evidence="2 3" key="1">
    <citation type="journal article" date="2014" name="Nat. Commun.">
        <title>Multiple recent horizontal transfers of a large genomic region in cheese making fungi.</title>
        <authorList>
            <person name="Cheeseman K."/>
            <person name="Ropars J."/>
            <person name="Renault P."/>
            <person name="Dupont J."/>
            <person name="Gouzy J."/>
            <person name="Branca A."/>
            <person name="Abraham A.L."/>
            <person name="Ceppi M."/>
            <person name="Conseiller E."/>
            <person name="Debuchy R."/>
            <person name="Malagnac F."/>
            <person name="Goarin A."/>
            <person name="Silar P."/>
            <person name="Lacoste S."/>
            <person name="Sallet E."/>
            <person name="Bensimon A."/>
            <person name="Giraud T."/>
            <person name="Brygoo Y."/>
        </authorList>
    </citation>
    <scope>NUCLEOTIDE SEQUENCE [LARGE SCALE GENOMIC DNA]</scope>
    <source>
        <strain evidence="3">FM 013</strain>
    </source>
</reference>
<keyword evidence="3" id="KW-1185">Reference proteome</keyword>
<evidence type="ECO:0000313" key="3">
    <source>
        <dbReference type="Proteomes" id="UP000053732"/>
    </source>
</evidence>
<dbReference type="STRING" id="1429867.A0A0G4P0S7"/>
<accession>A0A0G4P0S7</accession>
<dbReference type="EMBL" id="HG793136">
    <property type="protein sequence ID" value="CRL19883.1"/>
    <property type="molecule type" value="Genomic_DNA"/>
</dbReference>
<dbReference type="AlphaFoldDB" id="A0A0G4P0S7"/>
<dbReference type="Proteomes" id="UP000053732">
    <property type="component" value="Unassembled WGS sequence"/>
</dbReference>
<feature type="region of interest" description="Disordered" evidence="1">
    <location>
        <begin position="1"/>
        <end position="93"/>
    </location>
</feature>
<sequence length="244" mass="27343">MSKQKAPLRRDDGSPGPSSYNDGSPGPSSYRNNGSPGPSSYNDGSPGPSSRPLTTKRNNGSPGSSSRPLTTKRNSGSPESSSRPLTRESPSRFQASVYKGTNGKHFAEPAGDRSDYYWVTVWFRKDIDHRGFSDSGIMLWVERRIENGDFTIEDQAMHGIGKKCISIPIKRDPDTPMPKSHKFDPTHPDLLLARNLADYWNDQIETRKVTLDQQMIFVDTRRKKVRLADMLDVGEVLMDPWNLM</sequence>
<feature type="compositionally biased region" description="Polar residues" evidence="1">
    <location>
        <begin position="16"/>
        <end position="84"/>
    </location>
</feature>
<protein>
    <submittedName>
        <fullName evidence="2">Str. FM013</fullName>
    </submittedName>
</protein>